<protein>
    <submittedName>
        <fullName evidence="5">Coronin</fullName>
    </submittedName>
</protein>
<feature type="compositionally biased region" description="Polar residues" evidence="2">
    <location>
        <begin position="250"/>
        <end position="269"/>
    </location>
</feature>
<dbReference type="WBParaSite" id="GPUH_0002186301-mRNA-1">
    <property type="protein sequence ID" value="GPUH_0002186301-mRNA-1"/>
    <property type="gene ID" value="GPUH_0002186301"/>
</dbReference>
<evidence type="ECO:0000256" key="2">
    <source>
        <dbReference type="SAM" id="MobiDB-lite"/>
    </source>
</evidence>
<evidence type="ECO:0000313" key="4">
    <source>
        <dbReference type="Proteomes" id="UP000271098"/>
    </source>
</evidence>
<dbReference type="GO" id="GO:0051015">
    <property type="term" value="F:actin filament binding"/>
    <property type="evidence" value="ECO:0007669"/>
    <property type="project" value="TreeGrafter"/>
</dbReference>
<organism evidence="5">
    <name type="scientific">Gongylonema pulchrum</name>
    <dbReference type="NCBI Taxonomy" id="637853"/>
    <lineage>
        <taxon>Eukaryota</taxon>
        <taxon>Metazoa</taxon>
        <taxon>Ecdysozoa</taxon>
        <taxon>Nematoda</taxon>
        <taxon>Chromadorea</taxon>
        <taxon>Rhabditida</taxon>
        <taxon>Spirurina</taxon>
        <taxon>Spiruromorpha</taxon>
        <taxon>Spiruroidea</taxon>
        <taxon>Gongylonematidae</taxon>
        <taxon>Gongylonema</taxon>
    </lineage>
</organism>
<dbReference type="Gene3D" id="2.130.10.10">
    <property type="entry name" value="YVTN repeat-like/Quinoprotein amine dehydrogenase"/>
    <property type="match status" value="1"/>
</dbReference>
<dbReference type="PANTHER" id="PTHR10856">
    <property type="entry name" value="CORONIN"/>
    <property type="match status" value="1"/>
</dbReference>
<dbReference type="AlphaFoldDB" id="A0A183ELJ5"/>
<feature type="coiled-coil region" evidence="1">
    <location>
        <begin position="271"/>
        <end position="305"/>
    </location>
</feature>
<keyword evidence="1" id="KW-0175">Coiled coil</keyword>
<evidence type="ECO:0000313" key="3">
    <source>
        <dbReference type="EMBL" id="VDN39016.1"/>
    </source>
</evidence>
<dbReference type="Proteomes" id="UP000271098">
    <property type="component" value="Unassembled WGS sequence"/>
</dbReference>
<dbReference type="OrthoDB" id="1850764at2759"/>
<dbReference type="GO" id="GO:0007015">
    <property type="term" value="P:actin filament organization"/>
    <property type="evidence" value="ECO:0007669"/>
    <property type="project" value="TreeGrafter"/>
</dbReference>
<dbReference type="PANTHER" id="PTHR10856:SF0">
    <property type="entry name" value="CORONIN"/>
    <property type="match status" value="1"/>
</dbReference>
<reference evidence="3 4" key="2">
    <citation type="submission" date="2018-11" db="EMBL/GenBank/DDBJ databases">
        <authorList>
            <consortium name="Pathogen Informatics"/>
        </authorList>
    </citation>
    <scope>NUCLEOTIDE SEQUENCE [LARGE SCALE GENOMIC DNA]</scope>
</reference>
<sequence length="310" mass="35041">QGDCAIRYYEVNNEYPFVHYINTYTTSEPQRGIAFMPKLGLNSNENEIARIYKVTTKGVVDELQFFVPRKSDLYQFISTPIDPWITWDAAIAKPKVQVAKKANILAQLPPSQESAAPRQQVEQKRISSYEDVTREESAALSRQSARPKSMLVGPVDEDTGIVRIERAGTGGSGGGGAAPEREQRPPRPRSPERPNPMIPRQQVQLRSHMDRDGAQMTPGQRRITADLERIKREKDREPDRDEQLAPPQQMMHSNSASPRHSVSGASEPNSMEEVLADLNKIKAILRQHERRIRLLEDEIADKNMADTYGF</sequence>
<reference evidence="5" key="1">
    <citation type="submission" date="2016-06" db="UniProtKB">
        <authorList>
            <consortium name="WormBaseParasite"/>
        </authorList>
    </citation>
    <scope>IDENTIFICATION</scope>
</reference>
<dbReference type="InterPro" id="IPR015505">
    <property type="entry name" value="Coronin"/>
</dbReference>
<dbReference type="SMART" id="SM01167">
    <property type="entry name" value="DUF1900"/>
    <property type="match status" value="1"/>
</dbReference>
<feature type="region of interest" description="Disordered" evidence="2">
    <location>
        <begin position="109"/>
        <end position="269"/>
    </location>
</feature>
<feature type="compositionally biased region" description="Basic and acidic residues" evidence="2">
    <location>
        <begin position="121"/>
        <end position="137"/>
    </location>
</feature>
<keyword evidence="4" id="KW-1185">Reference proteome</keyword>
<evidence type="ECO:0000256" key="1">
    <source>
        <dbReference type="SAM" id="Coils"/>
    </source>
</evidence>
<dbReference type="InterPro" id="IPR015943">
    <property type="entry name" value="WD40/YVTN_repeat-like_dom_sf"/>
</dbReference>
<proteinExistence type="predicted"/>
<feature type="compositionally biased region" description="Gly residues" evidence="2">
    <location>
        <begin position="168"/>
        <end position="177"/>
    </location>
</feature>
<evidence type="ECO:0000313" key="5">
    <source>
        <dbReference type="WBParaSite" id="GPUH_0002186301-mRNA-1"/>
    </source>
</evidence>
<feature type="compositionally biased region" description="Basic and acidic residues" evidence="2">
    <location>
        <begin position="223"/>
        <end position="243"/>
    </location>
</feature>
<name>A0A183ELJ5_9BILA</name>
<feature type="compositionally biased region" description="Basic and acidic residues" evidence="2">
    <location>
        <begin position="179"/>
        <end position="192"/>
    </location>
</feature>
<dbReference type="EMBL" id="UYRT01093595">
    <property type="protein sequence ID" value="VDN39016.1"/>
    <property type="molecule type" value="Genomic_DNA"/>
</dbReference>
<accession>A0A183ELJ5</accession>
<gene>
    <name evidence="3" type="ORF">GPUH_LOCUS21835</name>
</gene>